<proteinExistence type="predicted"/>
<accession>A0A6J5M3E2</accession>
<name>A0A6J5M3E2_9CAUD</name>
<evidence type="ECO:0000313" key="1">
    <source>
        <dbReference type="EMBL" id="CAB4141284.1"/>
    </source>
</evidence>
<organism evidence="1">
    <name type="scientific">uncultured Caudovirales phage</name>
    <dbReference type="NCBI Taxonomy" id="2100421"/>
    <lineage>
        <taxon>Viruses</taxon>
        <taxon>Duplodnaviria</taxon>
        <taxon>Heunggongvirae</taxon>
        <taxon>Uroviricota</taxon>
        <taxon>Caudoviricetes</taxon>
        <taxon>Peduoviridae</taxon>
        <taxon>Maltschvirus</taxon>
        <taxon>Maltschvirus maltsch</taxon>
    </lineage>
</organism>
<gene>
    <name evidence="1" type="ORF">UFOVP410_123</name>
</gene>
<reference evidence="1" key="1">
    <citation type="submission" date="2020-04" db="EMBL/GenBank/DDBJ databases">
        <authorList>
            <person name="Chiriac C."/>
            <person name="Salcher M."/>
            <person name="Ghai R."/>
            <person name="Kavagutti S V."/>
        </authorList>
    </citation>
    <scope>NUCLEOTIDE SEQUENCE</scope>
</reference>
<sequence>MAQYNKTTGQLLADNKTLYEVVMLADTDGNPSGSNTGINVEFSGSTADAFGRGRVSEPHTLGDYKHTYNNVDDFFSVSTSGGAVNHTTHKACATLSTNTTATSRIIHQTKRYHHYLPGKSQLILTSFNFGANQNSSIKRIGYYDDLNGVFLENNTNALGVSSLRFILRRGTTGTGVDLTPVEQADWNQDPCNGTKSSFNLDRTKTQLVFIDFQWLGVGRVRVGFVHDGKMIVAHEFKHSNNLSEVYWSNPNLPIRTEVQNTAINTGASMDHICATAMSEGGYIEAGTDWEIQSPSAKLTIKPGGTWTPIIAIRLKNTFNGYKNRVLLSPENVSLFADTTSIAFRIGKVPSVASLTGTPTWTDANANSATEYSTDATGITLADFVAYGGGFLSAGTSNGGASTSQPSTLTESKRNFITQNFDSTNSEVFVIMAKTLLTGANDQATVWASVQWKEII</sequence>
<dbReference type="EMBL" id="LR796388">
    <property type="protein sequence ID" value="CAB4141284.1"/>
    <property type="molecule type" value="Genomic_DNA"/>
</dbReference>
<protein>
    <submittedName>
        <fullName evidence="1">Uncharacterized protein</fullName>
    </submittedName>
</protein>